<feature type="signal peptide" evidence="3">
    <location>
        <begin position="1"/>
        <end position="27"/>
    </location>
</feature>
<feature type="compositionally biased region" description="Low complexity" evidence="4">
    <location>
        <begin position="526"/>
        <end position="544"/>
    </location>
</feature>
<feature type="chain" id="PRO_5005141685" description="Carboxylic ester hydrolase" evidence="3">
    <location>
        <begin position="28"/>
        <end position="615"/>
    </location>
</feature>
<dbReference type="InterPro" id="IPR029058">
    <property type="entry name" value="AB_hydrolase_fold"/>
</dbReference>
<evidence type="ECO:0000256" key="2">
    <source>
        <dbReference type="ARBA" id="ARBA00022801"/>
    </source>
</evidence>
<dbReference type="FunFam" id="3.40.50.1820:FF:000266">
    <property type="entry name" value="Carboxylic ester hydrolase"/>
    <property type="match status" value="1"/>
</dbReference>
<dbReference type="PROSITE" id="PS00941">
    <property type="entry name" value="CARBOXYLESTERASE_B_2"/>
    <property type="match status" value="1"/>
</dbReference>
<dbReference type="InterPro" id="IPR019826">
    <property type="entry name" value="Carboxylesterase_B_AS"/>
</dbReference>
<keyword evidence="2 3" id="KW-0378">Hydrolase</keyword>
<dbReference type="OrthoDB" id="408631at2759"/>
<dbReference type="InterPro" id="IPR019819">
    <property type="entry name" value="Carboxylesterase_B_CS"/>
</dbReference>
<feature type="domain" description="Carboxylesterase type B" evidence="5">
    <location>
        <begin position="53"/>
        <end position="560"/>
    </location>
</feature>
<feature type="region of interest" description="Disordered" evidence="4">
    <location>
        <begin position="526"/>
        <end position="546"/>
    </location>
</feature>
<dbReference type="Proteomes" id="UP000011976">
    <property type="component" value="Unassembled WGS sequence"/>
</dbReference>
<dbReference type="EMBL" id="DF196772">
    <property type="protein sequence ID" value="GAC71979.1"/>
    <property type="molecule type" value="Genomic_DNA"/>
</dbReference>
<dbReference type="PROSITE" id="PS00122">
    <property type="entry name" value="CARBOXYLESTERASE_B_1"/>
    <property type="match status" value="1"/>
</dbReference>
<sequence length="615" mass="66389">MKSFALLQSSLLLSLALALGLGSVARASPISSQPFADLLAKRQDTQATDDLTVDLGYSQYRGTFNATSNISSWKGIRFTAPPTDNLRWQPPQPPSLNRTAVIDASQYGSQCPQNPFGNPQAQTDTQQYQDANEDCLFLNVFAPKNATGLPVMVWIHGGGYGAGNGQYDFTSIINANDNDFVGVAIQYRLGAFGFLASDELSRYGVANAGILDQRFALEWVQAYISQFGGDPRNVTIAGESAGGGSVMLHALGQGGTLGTSLFKNVIAASPYLPLQFGYKDFEPSQSYYAFAAQAGCFNGSAYGNTNQNIFQCLLTKDSQTLQQANVKVSASSFFGTWSFLPVTDGTYVQDVPSQQLNARRINGKHLLVGNNGAEGALFVPRSINTEQDLTKWLKTLLPLLKDEDVTKILQQYPLDTNVTTNYATNGLDSPDATSVSPVAHGQQARADNIYGELTFVCPSYWMSEAYSGSGRSAYRYQYSVVPALHGNDVVGYFGPPSNVQGPDFVKAFMNIYGNFVTNDNPSISSALANGNSSSSPSQPNAAENWPKFSPSTPYQINLNQTGGTLSSMPDLGANVTIFTGPGLRNNFTKVNAYTWEGGRGARCDYWRSIHNLLPN</sequence>
<proteinExistence type="inferred from homology"/>
<dbReference type="EC" id="3.1.1.-" evidence="3"/>
<protein>
    <recommendedName>
        <fullName evidence="3">Carboxylic ester hydrolase</fullName>
        <ecNumber evidence="3">3.1.1.-</ecNumber>
    </recommendedName>
</protein>
<dbReference type="InterPro" id="IPR050309">
    <property type="entry name" value="Type-B_Carboxylest/Lipase"/>
</dbReference>
<accession>M9LTH4</accession>
<dbReference type="Pfam" id="PF00135">
    <property type="entry name" value="COesterase"/>
    <property type="match status" value="1"/>
</dbReference>
<dbReference type="STRING" id="1151754.M9LTH4"/>
<evidence type="ECO:0000256" key="4">
    <source>
        <dbReference type="SAM" id="MobiDB-lite"/>
    </source>
</evidence>
<evidence type="ECO:0000256" key="1">
    <source>
        <dbReference type="ARBA" id="ARBA00005964"/>
    </source>
</evidence>
<evidence type="ECO:0000259" key="5">
    <source>
        <dbReference type="Pfam" id="PF00135"/>
    </source>
</evidence>
<evidence type="ECO:0000256" key="3">
    <source>
        <dbReference type="RuleBase" id="RU361235"/>
    </source>
</evidence>
<gene>
    <name evidence="6" type="ORF">PANT_6d00008</name>
</gene>
<dbReference type="InterPro" id="IPR002018">
    <property type="entry name" value="CarbesteraseB"/>
</dbReference>
<dbReference type="PANTHER" id="PTHR11559">
    <property type="entry name" value="CARBOXYLESTERASE"/>
    <property type="match status" value="1"/>
</dbReference>
<reference evidence="7" key="1">
    <citation type="journal article" date="2013" name="Genome Announc.">
        <title>Genome sequence of the basidiomycetous yeast Pseudozyma antarctica T-34, a producer of the glycolipid biosurfactants mannosylerythritol lipids.</title>
        <authorList>
            <person name="Morita T."/>
            <person name="Koike H."/>
            <person name="Koyama Y."/>
            <person name="Hagiwara H."/>
            <person name="Ito E."/>
            <person name="Fukuoka T."/>
            <person name="Imura T."/>
            <person name="Machida M."/>
            <person name="Kitamoto D."/>
        </authorList>
    </citation>
    <scope>NUCLEOTIDE SEQUENCE [LARGE SCALE GENOMIC DNA]</scope>
    <source>
        <strain evidence="7">T-34</strain>
    </source>
</reference>
<keyword evidence="3" id="KW-0732">Signal</keyword>
<name>M9LTH4_PSEA3</name>
<dbReference type="Gene3D" id="3.40.50.1820">
    <property type="entry name" value="alpha/beta hydrolase"/>
    <property type="match status" value="1"/>
</dbReference>
<organism evidence="6 7">
    <name type="scientific">Pseudozyma antarctica (strain T-34)</name>
    <name type="common">Yeast</name>
    <name type="synonym">Candida antarctica</name>
    <dbReference type="NCBI Taxonomy" id="1151754"/>
    <lineage>
        <taxon>Eukaryota</taxon>
        <taxon>Fungi</taxon>
        <taxon>Dikarya</taxon>
        <taxon>Basidiomycota</taxon>
        <taxon>Ustilaginomycotina</taxon>
        <taxon>Ustilaginomycetes</taxon>
        <taxon>Ustilaginales</taxon>
        <taxon>Ustilaginaceae</taxon>
        <taxon>Moesziomyces</taxon>
    </lineage>
</organism>
<comment type="similarity">
    <text evidence="1 3">Belongs to the type-B carboxylesterase/lipase family.</text>
</comment>
<dbReference type="SUPFAM" id="SSF53474">
    <property type="entry name" value="alpha/beta-Hydrolases"/>
    <property type="match status" value="1"/>
</dbReference>
<evidence type="ECO:0000313" key="7">
    <source>
        <dbReference type="Proteomes" id="UP000011976"/>
    </source>
</evidence>
<dbReference type="ESTHER" id="psea3-m9lth4">
    <property type="family name" value="Fungal_carboxylesterase_lipase"/>
</dbReference>
<dbReference type="GO" id="GO:0016787">
    <property type="term" value="F:hydrolase activity"/>
    <property type="evidence" value="ECO:0007669"/>
    <property type="project" value="UniProtKB-KW"/>
</dbReference>
<dbReference type="AlphaFoldDB" id="M9LTH4"/>
<evidence type="ECO:0000313" key="6">
    <source>
        <dbReference type="EMBL" id="GAC71979.1"/>
    </source>
</evidence>